<geneLocation type="plasmid" evidence="1">
    <name>pEXT9a</name>
</geneLocation>
<proteinExistence type="predicted"/>
<keyword evidence="1" id="KW-0614">Plasmid</keyword>
<evidence type="ECO:0000313" key="1">
    <source>
        <dbReference type="EMBL" id="AFZ84279.1"/>
    </source>
</evidence>
<accession>L0BAS5</accession>
<dbReference type="AlphaFoldDB" id="L0BAS5"/>
<dbReference type="EMBL" id="JQ661331">
    <property type="protein sequence ID" value="AFZ84279.1"/>
    <property type="molecule type" value="Genomic_DNA"/>
</dbReference>
<gene>
    <name evidence="1" type="ORF">e9a-7</name>
</gene>
<name>L0BAS5_9EURY</name>
<sequence length="80" mass="8987">MKAQNRCCIVLHLVTPRFFPLHRVATRYTAFLRRPTKSSGNFPSPTKSSGNLRELARTYQVLTALLHSPTIPGDTAIFLC</sequence>
<organism evidence="1">
    <name type="scientific">Thermococcus sp. EXT9</name>
    <dbReference type="NCBI Taxonomy" id="1197732"/>
    <lineage>
        <taxon>Archaea</taxon>
        <taxon>Methanobacteriati</taxon>
        <taxon>Methanobacteriota</taxon>
        <taxon>Thermococci</taxon>
        <taxon>Thermococcales</taxon>
        <taxon>Thermococcaceae</taxon>
        <taxon>Thermococcus</taxon>
    </lineage>
</organism>
<reference evidence="1" key="1">
    <citation type="journal article" date="2013" name="PLoS ONE">
        <title>Insights into dynamics of mobile genetic elements in hyperthermophilic environments from five new thermococcus plasmids.</title>
        <authorList>
            <person name="Krupovic M."/>
            <person name="Gonnet M."/>
            <person name="Hania W.B."/>
            <person name="Forterre P."/>
            <person name="Erauso G."/>
        </authorList>
    </citation>
    <scope>NUCLEOTIDE SEQUENCE</scope>
    <source>
        <plasmid evidence="1">pEXT9a</plasmid>
    </source>
</reference>
<protein>
    <submittedName>
        <fullName evidence="1">Uncharacterized protein</fullName>
    </submittedName>
</protein>